<feature type="transmembrane region" description="Helical" evidence="1">
    <location>
        <begin position="38"/>
        <end position="56"/>
    </location>
</feature>
<accession>A0A814QNH8</accession>
<evidence type="ECO:0000259" key="2">
    <source>
        <dbReference type="Pfam" id="PF20091"/>
    </source>
</evidence>
<keyword evidence="1" id="KW-1133">Transmembrane helix</keyword>
<dbReference type="OrthoDB" id="10042525at2759"/>
<comment type="caution">
    <text evidence="3">The sequence shown here is derived from an EMBL/GenBank/DDBJ whole genome shotgun (WGS) entry which is preliminary data.</text>
</comment>
<keyword evidence="1" id="KW-0472">Membrane</keyword>
<feature type="domain" description="Alpha/beta hydrolase" evidence="2">
    <location>
        <begin position="1038"/>
        <end position="1450"/>
    </location>
</feature>
<dbReference type="InterPro" id="IPR045394">
    <property type="entry name" value="Abhydrolase_dom"/>
</dbReference>
<proteinExistence type="predicted"/>
<organism evidence="3 4">
    <name type="scientific">Adineta ricciae</name>
    <name type="common">Rotifer</name>
    <dbReference type="NCBI Taxonomy" id="249248"/>
    <lineage>
        <taxon>Eukaryota</taxon>
        <taxon>Metazoa</taxon>
        <taxon>Spiralia</taxon>
        <taxon>Gnathifera</taxon>
        <taxon>Rotifera</taxon>
        <taxon>Eurotatoria</taxon>
        <taxon>Bdelloidea</taxon>
        <taxon>Adinetida</taxon>
        <taxon>Adinetidae</taxon>
        <taxon>Adineta</taxon>
    </lineage>
</organism>
<dbReference type="Proteomes" id="UP000663852">
    <property type="component" value="Unassembled WGS sequence"/>
</dbReference>
<sequence>MQYEQEPILLEPREHFGIVKSQSKQQHQTWYSTKVRSIWITVLLMLCIISGIMVAYHSYSKNKVGKTVLELKSYTRARYKPELPKNIGYMDIYIRKPTSDGSLQPFRRFHFPAVCYRHRDFPLSGRFINPMPWTNIYFERRSRQTVIYSSKGNVCVLPSLINDYDEIYSVAELIAAGYASLARSGGKPLRAIDVTFYFKSMPLTDPDVPQVDDFTGVFNDRVYTRYGSFPSGKRKDHVGIYSTTESEDEDIYDPSRNYYYRSRKPYSQYTKTGITRVTTTTTLTTTSEPVRTGITKIVINPTTNAIAPSENPTFGGTTFGTVGMYEKLRGIAYGQLDPYDIHNSIITDLKLAPRNKNGMVEYSTDFYILKPVNLTNGNHKLFFEVNNRGGKLFGSFAQSSGGNNPTTASDAGQAFLMNQGYTMAWCGWDPLTHNAPTDITMQYEQEPILLEPREHFGIVKSQSKQQHQTWHSAKVRNIWITVLLMLCIISGIIVAYHSYSKNKVGETVLELKSYTRYKPELPKNIGYMNIYIRKPTSDSSLQPFRRFHFPAVCYRHRDFPLSGRFINLMPWTNIYFERRSRQTIIYSSKGNVCVLPSLINDYDEIYSVAELIAAGYASLARSGGKPLRAIDVTFYFKPTPLTGPDVPQVDDFTGAFDDGVYTRYGSFLTGKRKDHVGIYSTIESEDEDIYDSSRNHYYRSRKPHSQHTIETDITRVTTLTTTSEPVHTGITKIVINPTTNAIAPSENPTFGGTTFGTVGMYEKVRGIAYGQLDPYDIHNSIITDLKLAPRNKNGMVEYSTDFYILKPVNLTNGNHKLFFEVNNRGSKLFGSFAQSSGGNNPTTASDAGQAFLMNQGYTMAWCGWDPNGMVEYSTDFYILKPVNLTNGNHKLFFEVNNRGGKLFGSFAQSSGGNNPTTASDAGQAFLMNQGYTMAWCGWDPSVSPTGSPDLLRIYLPIVTNADDTSITGPGYEYIVLDNSVTTSYMTAYRTVSTDTTKAKLTVKDHLTDAPITISPTDWMWTSDNTISLLPLNTTFKQSSIYELVYTAKDPYVAGIGFAATRDFVSFLRSSRGDNPLAGDVTRVLSWSLSQPARYMNDFIWLGFNEDLEKKHVFDGVFNWIGAGNGIGLNYRFAQSARTERNRQNHLYPEAPFPFSYTTLTDSGMHKTDGRNMRCTKTNTCPKIMNIISSNEYWVKAGSLLHSSIEGYDIPTPSNVHNYLISGTQHGGAAAANSRGICQQFGNTVDANPVLRALYVALDQWIDGTNPPASRVPNHSDKTAVLSSTTENSHLGIGIISQTALNWPTIPNVLYTGLVTVRNRFDFGPKFSRGIITIAPPKSVGVYYSSFVSKLDADGNELAGIRLPPVSVPVATYTGWNLRSAAFGGNDGCESTGSTIPFAPDKATRMAKGDSRLSLTERYGTRSNYEKAVAAAANELAKQRLLLPADVQAYITASQQTIQVINSPTYGNYTCNYEKAVAAAANELAKQRLLLPADVQAYITASQQTIQVINSPTYGNYTW</sequence>
<evidence type="ECO:0000256" key="1">
    <source>
        <dbReference type="SAM" id="Phobius"/>
    </source>
</evidence>
<protein>
    <recommendedName>
        <fullName evidence="2">Alpha/beta hydrolase domain-containing protein</fullName>
    </recommendedName>
</protein>
<dbReference type="Pfam" id="PF20091">
    <property type="entry name" value="Abhydrolase_10"/>
    <property type="match status" value="1"/>
</dbReference>
<feature type="transmembrane region" description="Helical" evidence="1">
    <location>
        <begin position="478"/>
        <end position="499"/>
    </location>
</feature>
<name>A0A814QNH8_ADIRI</name>
<reference evidence="3" key="1">
    <citation type="submission" date="2021-02" db="EMBL/GenBank/DDBJ databases">
        <authorList>
            <person name="Nowell W R."/>
        </authorList>
    </citation>
    <scope>NUCLEOTIDE SEQUENCE</scope>
</reference>
<dbReference type="EMBL" id="CAJNOJ010000105">
    <property type="protein sequence ID" value="CAF1122178.1"/>
    <property type="molecule type" value="Genomic_DNA"/>
</dbReference>
<keyword evidence="1" id="KW-0812">Transmembrane</keyword>
<evidence type="ECO:0000313" key="3">
    <source>
        <dbReference type="EMBL" id="CAF1122178.1"/>
    </source>
</evidence>
<evidence type="ECO:0000313" key="4">
    <source>
        <dbReference type="Proteomes" id="UP000663852"/>
    </source>
</evidence>
<gene>
    <name evidence="3" type="ORF">EDS130_LOCUS21115</name>
</gene>